<evidence type="ECO:0000313" key="6">
    <source>
        <dbReference type="Proteomes" id="UP000004959"/>
    </source>
</evidence>
<dbReference type="PATRIC" id="fig|1045004.4.peg.1813"/>
<reference evidence="5 6" key="1">
    <citation type="journal article" date="2012" name="PLoS ONE">
        <title>Functional divergence in the genus oenococcus as predicted by genome sequencing of the newly-described species, Oenococcus kitaharae.</title>
        <authorList>
            <person name="Borneman A.R."/>
            <person name="McCarthy J.M."/>
            <person name="Chambers P.J."/>
            <person name="Bartowsky E.J."/>
        </authorList>
    </citation>
    <scope>NUCLEOTIDE SEQUENCE [LARGE SCALE GENOMIC DNA]</scope>
    <source>
        <strain evidence="6">DSM17330</strain>
    </source>
</reference>
<keyword evidence="1" id="KW-0645">Protease</keyword>
<feature type="active site" description="Proton donor/acceptor" evidence="4">
    <location>
        <position position="133"/>
    </location>
</feature>
<dbReference type="Proteomes" id="UP000004959">
    <property type="component" value="Chromosome"/>
</dbReference>
<dbReference type="EMBL" id="AFVZ01000001">
    <property type="protein sequence ID" value="EHN59913.1"/>
    <property type="molecule type" value="Genomic_DNA"/>
</dbReference>
<sequence length="279" mass="31536">MAKKQARTSEHRFRRWLLPALLLIIFLSTLGYLGYQHFQELYARIQPLKVYEPKGKIVKRSDPSYAAEILKMIQWNPHADQKEDKIGYVAIPSQHILLPIYVNPYSSQTLNLGAASVKGQQLGQKSNYSLAAHNFNNHVTGFSPLQLTENQNAPYLTSSGTHDVHGLDGIKVYAADKENLYVYRVVVQNTVYKDQVSVMDPANTIGKQPTLTIISCLFPNINYRIITRAVLSKKYPLMTAPKTLLRIFDMRLNQTNAHVNWFNPGQEEGSNGAMGGFKK</sequence>
<dbReference type="HOGENOM" id="CLU_857375_0_0_9"/>
<dbReference type="eggNOG" id="COG3764">
    <property type="taxonomic scope" value="Bacteria"/>
</dbReference>
<evidence type="ECO:0000256" key="2">
    <source>
        <dbReference type="ARBA" id="ARBA00022801"/>
    </source>
</evidence>
<keyword evidence="2" id="KW-0378">Hydrolase</keyword>
<dbReference type="RefSeq" id="WP_007747301.1">
    <property type="nucleotide sequence ID" value="NZ_CM001398.1"/>
</dbReference>
<dbReference type="SUPFAM" id="SSF63817">
    <property type="entry name" value="Sortase"/>
    <property type="match status" value="1"/>
</dbReference>
<dbReference type="OrthoDB" id="1648028at2"/>
<keyword evidence="3" id="KW-0788">Thiol protease</keyword>
<evidence type="ECO:0000256" key="4">
    <source>
        <dbReference type="PIRSR" id="PIRSR605754-1"/>
    </source>
</evidence>
<gene>
    <name evidence="5" type="ORF">OKIT_1843</name>
</gene>
<accession>G9WGT6</accession>
<dbReference type="STRING" id="336988.NT96_06605"/>
<dbReference type="Pfam" id="PF04203">
    <property type="entry name" value="Sortase"/>
    <property type="match status" value="1"/>
</dbReference>
<evidence type="ECO:0000256" key="3">
    <source>
        <dbReference type="ARBA" id="ARBA00022807"/>
    </source>
</evidence>
<dbReference type="Gene3D" id="2.40.260.10">
    <property type="entry name" value="Sortase"/>
    <property type="match status" value="1"/>
</dbReference>
<evidence type="ECO:0000256" key="1">
    <source>
        <dbReference type="ARBA" id="ARBA00022670"/>
    </source>
</evidence>
<keyword evidence="6" id="KW-1185">Reference proteome</keyword>
<dbReference type="GO" id="GO:0006508">
    <property type="term" value="P:proteolysis"/>
    <property type="evidence" value="ECO:0007669"/>
    <property type="project" value="UniProtKB-KW"/>
</dbReference>
<name>G9WGT6_9LACO</name>
<dbReference type="GO" id="GO:0008234">
    <property type="term" value="F:cysteine-type peptidase activity"/>
    <property type="evidence" value="ECO:0007669"/>
    <property type="project" value="UniProtKB-KW"/>
</dbReference>
<dbReference type="InterPro" id="IPR023365">
    <property type="entry name" value="Sortase_dom-sf"/>
</dbReference>
<dbReference type="CDD" id="cd06165">
    <property type="entry name" value="Sortase_A"/>
    <property type="match status" value="1"/>
</dbReference>
<organism evidence="5 6">
    <name type="scientific">Oenococcus kitaharae DSM 17330</name>
    <dbReference type="NCBI Taxonomy" id="1045004"/>
    <lineage>
        <taxon>Bacteria</taxon>
        <taxon>Bacillati</taxon>
        <taxon>Bacillota</taxon>
        <taxon>Bacilli</taxon>
        <taxon>Lactobacillales</taxon>
        <taxon>Lactobacillaceae</taxon>
        <taxon>Oenococcus</taxon>
    </lineage>
</organism>
<dbReference type="InterPro" id="IPR005754">
    <property type="entry name" value="Sortase"/>
</dbReference>
<dbReference type="AlphaFoldDB" id="G9WGT6"/>
<proteinExistence type="predicted"/>
<protein>
    <submittedName>
        <fullName evidence="5">Sortase ALPXTG specific</fullName>
    </submittedName>
</protein>
<comment type="caution">
    <text evidence="5">The sequence shown here is derived from an EMBL/GenBank/DDBJ whole genome shotgun (WGS) entry which is preliminary data.</text>
</comment>
<evidence type="ECO:0000313" key="5">
    <source>
        <dbReference type="EMBL" id="EHN59913.1"/>
    </source>
</evidence>
<dbReference type="InterPro" id="IPR042007">
    <property type="entry name" value="Sortase_A"/>
</dbReference>
<feature type="active site" description="Acyl-thioester intermediate" evidence="4">
    <location>
        <position position="216"/>
    </location>
</feature>